<feature type="transmembrane region" description="Helical" evidence="1">
    <location>
        <begin position="20"/>
        <end position="38"/>
    </location>
</feature>
<evidence type="ECO:0000256" key="1">
    <source>
        <dbReference type="SAM" id="Phobius"/>
    </source>
</evidence>
<keyword evidence="1" id="KW-0812">Transmembrane</keyword>
<dbReference type="Proteomes" id="UP000831859">
    <property type="component" value="Chromosome"/>
</dbReference>
<dbReference type="GO" id="GO:0032259">
    <property type="term" value="P:methylation"/>
    <property type="evidence" value="ECO:0007669"/>
    <property type="project" value="UniProtKB-KW"/>
</dbReference>
<keyword evidence="1" id="KW-0472">Membrane</keyword>
<name>A0ABY4PHE6_9LACO</name>
<evidence type="ECO:0000259" key="2">
    <source>
        <dbReference type="Pfam" id="PF13847"/>
    </source>
</evidence>
<evidence type="ECO:0000313" key="3">
    <source>
        <dbReference type="EMBL" id="UQS84894.1"/>
    </source>
</evidence>
<keyword evidence="3" id="KW-0489">Methyltransferase</keyword>
<dbReference type="Gene3D" id="3.40.50.150">
    <property type="entry name" value="Vaccinia Virus protein VP39"/>
    <property type="match status" value="1"/>
</dbReference>
<organism evidence="3 4">
    <name type="scientific">Apilactobacillus apisilvae</name>
    <dbReference type="NCBI Taxonomy" id="2923364"/>
    <lineage>
        <taxon>Bacteria</taxon>
        <taxon>Bacillati</taxon>
        <taxon>Bacillota</taxon>
        <taxon>Bacilli</taxon>
        <taxon>Lactobacillales</taxon>
        <taxon>Lactobacillaceae</taxon>
        <taxon>Apilactobacillus</taxon>
    </lineage>
</organism>
<dbReference type="EMBL" id="CP093362">
    <property type="protein sequence ID" value="UQS84894.1"/>
    <property type="molecule type" value="Genomic_DNA"/>
</dbReference>
<proteinExistence type="predicted"/>
<dbReference type="GO" id="GO:0008168">
    <property type="term" value="F:methyltransferase activity"/>
    <property type="evidence" value="ECO:0007669"/>
    <property type="project" value="UniProtKB-KW"/>
</dbReference>
<keyword evidence="3" id="KW-0808">Transferase</keyword>
<reference evidence="3 4" key="1">
    <citation type="journal article" date="2022" name="Int. J. Syst. Evol. Microbiol.">
        <title>Apilactobacillus apisilvae sp. nov., Nicolia spurrieriana gen. nov. sp. nov., Bombilactobacillus folatiphilus sp. nov. and Bombilactobacillus thymidiniphilus sp. nov., four new lactic acid bacterial isolates from stingless bees Tetragonula carbonaria and Austroplebeia australis.</title>
        <authorList>
            <person name="Oliphant S.A."/>
            <person name="Watson-Haigh N.S."/>
            <person name="Sumby K.M."/>
            <person name="Gardner J."/>
            <person name="Groom S."/>
            <person name="Jiranek V."/>
        </authorList>
    </citation>
    <scope>NUCLEOTIDE SEQUENCE [LARGE SCALE GENOMIC DNA]</scope>
    <source>
        <strain evidence="3 4">SG5_A10</strain>
    </source>
</reference>
<dbReference type="CDD" id="cd02440">
    <property type="entry name" value="AdoMet_MTases"/>
    <property type="match status" value="1"/>
</dbReference>
<protein>
    <submittedName>
        <fullName evidence="3">Class I SAM-dependent methyltransferase</fullName>
    </submittedName>
</protein>
<dbReference type="InterPro" id="IPR029063">
    <property type="entry name" value="SAM-dependent_MTases_sf"/>
</dbReference>
<feature type="domain" description="Methyltransferase" evidence="2">
    <location>
        <begin position="82"/>
        <end position="197"/>
    </location>
</feature>
<dbReference type="Pfam" id="PF13847">
    <property type="entry name" value="Methyltransf_31"/>
    <property type="match status" value="1"/>
</dbReference>
<gene>
    <name evidence="3" type="ORF">MOO46_06530</name>
</gene>
<dbReference type="InterPro" id="IPR025714">
    <property type="entry name" value="Methyltranfer_dom"/>
</dbReference>
<dbReference type="RefSeq" id="WP_249510874.1">
    <property type="nucleotide sequence ID" value="NZ_CP093362.1"/>
</dbReference>
<sequence length="234" mass="27451">MKKFTNWIKHWYRYKTDEPYIIALSLIAAFCLYGSTTLDHKRGLTIYVILLILIALWSIFRTVTFKKIYINKFINNQKFDEKSQGLDLGTGTGYALIQLAKDNNIEKAYGVEDIYQYSIQRLEKNAVLENVKDKIELKDSDITQIPYQDSQFNVATAIHGRDDQLSNHSKSIYLLITNELNRVVKSGGKIFMLNTPGMIKRYKKEFERQGDNVQWMHVRFEKFFNLRAIIVKMK</sequence>
<keyword evidence="1" id="KW-1133">Transmembrane helix</keyword>
<accession>A0ABY4PHE6</accession>
<dbReference type="SUPFAM" id="SSF53335">
    <property type="entry name" value="S-adenosyl-L-methionine-dependent methyltransferases"/>
    <property type="match status" value="1"/>
</dbReference>
<keyword evidence="4" id="KW-1185">Reference proteome</keyword>
<evidence type="ECO:0000313" key="4">
    <source>
        <dbReference type="Proteomes" id="UP000831859"/>
    </source>
</evidence>
<feature type="transmembrane region" description="Helical" evidence="1">
    <location>
        <begin position="44"/>
        <end position="63"/>
    </location>
</feature>